<comment type="caution">
    <text evidence="2">The sequence shown here is derived from an EMBL/GenBank/DDBJ whole genome shotgun (WGS) entry which is preliminary data.</text>
</comment>
<gene>
    <name evidence="2" type="ORF">ACFO3J_24140</name>
</gene>
<dbReference type="Proteomes" id="UP001595765">
    <property type="component" value="Unassembled WGS sequence"/>
</dbReference>
<proteinExistence type="predicted"/>
<evidence type="ECO:0000256" key="1">
    <source>
        <dbReference type="SAM" id="MobiDB-lite"/>
    </source>
</evidence>
<dbReference type="EMBL" id="JBHSBB010000014">
    <property type="protein sequence ID" value="MFC4034542.1"/>
    <property type="molecule type" value="Genomic_DNA"/>
</dbReference>
<evidence type="ECO:0008006" key="4">
    <source>
        <dbReference type="Google" id="ProtNLM"/>
    </source>
</evidence>
<dbReference type="RefSeq" id="WP_386432827.1">
    <property type="nucleotide sequence ID" value="NZ_JBHSBB010000014.1"/>
</dbReference>
<feature type="region of interest" description="Disordered" evidence="1">
    <location>
        <begin position="88"/>
        <end position="113"/>
    </location>
</feature>
<evidence type="ECO:0000313" key="3">
    <source>
        <dbReference type="Proteomes" id="UP001595765"/>
    </source>
</evidence>
<sequence length="129" mass="13371">MSGIDLSELEALTASIAASTAIVQREGAAIVKRGAQNIKTDWRANAAATAGAHARLYPASISYDVTEAPGVIEAEIGPDKAKLQGPLGNLLEFGSANSPPHNDGGRALGEEEPRFQAQVDALRLRALGP</sequence>
<accession>A0ABV8HTS0</accession>
<reference evidence="3" key="1">
    <citation type="journal article" date="2019" name="Int. J. Syst. Evol. Microbiol.">
        <title>The Global Catalogue of Microorganisms (GCM) 10K type strain sequencing project: providing services to taxonomists for standard genome sequencing and annotation.</title>
        <authorList>
            <consortium name="The Broad Institute Genomics Platform"/>
            <consortium name="The Broad Institute Genome Sequencing Center for Infectious Disease"/>
            <person name="Wu L."/>
            <person name="Ma J."/>
        </authorList>
    </citation>
    <scope>NUCLEOTIDE SEQUENCE [LARGE SCALE GENOMIC DNA]</scope>
    <source>
        <strain evidence="3">CGMCC 4.7237</strain>
    </source>
</reference>
<protein>
    <recommendedName>
        <fullName evidence="4">HK97 gp10 family phage protein</fullName>
    </recommendedName>
</protein>
<keyword evidence="3" id="KW-1185">Reference proteome</keyword>
<organism evidence="2 3">
    <name type="scientific">Streptomyces polygonati</name>
    <dbReference type="NCBI Taxonomy" id="1617087"/>
    <lineage>
        <taxon>Bacteria</taxon>
        <taxon>Bacillati</taxon>
        <taxon>Actinomycetota</taxon>
        <taxon>Actinomycetes</taxon>
        <taxon>Kitasatosporales</taxon>
        <taxon>Streptomycetaceae</taxon>
        <taxon>Streptomyces</taxon>
    </lineage>
</organism>
<evidence type="ECO:0000313" key="2">
    <source>
        <dbReference type="EMBL" id="MFC4034542.1"/>
    </source>
</evidence>
<name>A0ABV8HTS0_9ACTN</name>